<protein>
    <submittedName>
        <fullName evidence="1">Uncharacterized protein LOC105120114</fullName>
    </submittedName>
</protein>
<dbReference type="EMBL" id="GGEC01068878">
    <property type="protein sequence ID" value="MBX49362.1"/>
    <property type="molecule type" value="Transcribed_RNA"/>
</dbReference>
<organism evidence="1">
    <name type="scientific">Rhizophora mucronata</name>
    <name type="common">Asiatic mangrove</name>
    <dbReference type="NCBI Taxonomy" id="61149"/>
    <lineage>
        <taxon>Eukaryota</taxon>
        <taxon>Viridiplantae</taxon>
        <taxon>Streptophyta</taxon>
        <taxon>Embryophyta</taxon>
        <taxon>Tracheophyta</taxon>
        <taxon>Spermatophyta</taxon>
        <taxon>Magnoliopsida</taxon>
        <taxon>eudicotyledons</taxon>
        <taxon>Gunneridae</taxon>
        <taxon>Pentapetalae</taxon>
        <taxon>rosids</taxon>
        <taxon>fabids</taxon>
        <taxon>Malpighiales</taxon>
        <taxon>Rhizophoraceae</taxon>
        <taxon>Rhizophora</taxon>
    </lineage>
</organism>
<accession>A0A2P2P3R0</accession>
<proteinExistence type="predicted"/>
<sequence>MICMKPGWVAIRIMKGQ</sequence>
<reference evidence="1" key="1">
    <citation type="submission" date="2018-02" db="EMBL/GenBank/DDBJ databases">
        <title>Rhizophora mucronata_Transcriptome.</title>
        <authorList>
            <person name="Meera S.P."/>
            <person name="Sreeshan A."/>
            <person name="Augustine A."/>
        </authorList>
    </citation>
    <scope>NUCLEOTIDE SEQUENCE</scope>
    <source>
        <tissue evidence="1">Leaf</tissue>
    </source>
</reference>
<evidence type="ECO:0000313" key="1">
    <source>
        <dbReference type="EMBL" id="MBX49362.1"/>
    </source>
</evidence>
<name>A0A2P2P3R0_RHIMU</name>
<dbReference type="AlphaFoldDB" id="A0A2P2P3R0"/>